<feature type="signal peptide" evidence="1">
    <location>
        <begin position="1"/>
        <end position="29"/>
    </location>
</feature>
<protein>
    <submittedName>
        <fullName evidence="2">Uncharacterized protein</fullName>
    </submittedName>
</protein>
<dbReference type="RefSeq" id="WP_342882702.1">
    <property type="nucleotide sequence ID" value="NZ_JBBMQS010000015.1"/>
</dbReference>
<dbReference type="Proteomes" id="UP001461163">
    <property type="component" value="Unassembled WGS sequence"/>
</dbReference>
<proteinExistence type="predicted"/>
<accession>A0ABU9T0G0</accession>
<evidence type="ECO:0000256" key="1">
    <source>
        <dbReference type="SAM" id="SignalP"/>
    </source>
</evidence>
<organism evidence="2 3">
    <name type="scientific">Paraglaciecola mesophila</name>
    <dbReference type="NCBI Taxonomy" id="197222"/>
    <lineage>
        <taxon>Bacteria</taxon>
        <taxon>Pseudomonadati</taxon>
        <taxon>Pseudomonadota</taxon>
        <taxon>Gammaproteobacteria</taxon>
        <taxon>Alteromonadales</taxon>
        <taxon>Alteromonadaceae</taxon>
        <taxon>Paraglaciecola</taxon>
    </lineage>
</organism>
<comment type="caution">
    <text evidence="2">The sequence shown here is derived from an EMBL/GenBank/DDBJ whole genome shotgun (WGS) entry which is preliminary data.</text>
</comment>
<keyword evidence="3" id="KW-1185">Reference proteome</keyword>
<name>A0ABU9T0G0_9ALTE</name>
<feature type="chain" id="PRO_5045885135" evidence="1">
    <location>
        <begin position="30"/>
        <end position="209"/>
    </location>
</feature>
<evidence type="ECO:0000313" key="3">
    <source>
        <dbReference type="Proteomes" id="UP001461163"/>
    </source>
</evidence>
<reference evidence="2 3" key="1">
    <citation type="submission" date="2024-03" db="EMBL/GenBank/DDBJ databases">
        <title>Community enrichment and isolation of bacterial strains for fucoidan degradation.</title>
        <authorList>
            <person name="Sichert A."/>
        </authorList>
    </citation>
    <scope>NUCLEOTIDE SEQUENCE [LARGE SCALE GENOMIC DNA]</scope>
    <source>
        <strain evidence="2 3">AS12</strain>
    </source>
</reference>
<sequence>MKNKYPRFIAPTIRLGLLVLALAVPTANAAFCSLRDPISAIQTLFDEDNQFRSVVTDVTHEDREQLKQLLPFTIHQSEVAKHTLYVVYNGETPQGFLQARSEWAKWGLVEIAWAMNLDRSVKGFYFQRCRSPQCNDSVVASISKALKGKNFSELKGLLSDDGNALSATGEAAFPIAPNLALLTLHSALKTLAITDISWQHEIQNITQRD</sequence>
<dbReference type="EMBL" id="JBBMQS010000015">
    <property type="protein sequence ID" value="MEM5499624.1"/>
    <property type="molecule type" value="Genomic_DNA"/>
</dbReference>
<evidence type="ECO:0000313" key="2">
    <source>
        <dbReference type="EMBL" id="MEM5499624.1"/>
    </source>
</evidence>
<keyword evidence="1" id="KW-0732">Signal</keyword>
<gene>
    <name evidence="2" type="ORF">WNY77_19590</name>
</gene>